<organism evidence="2 3">
    <name type="scientific">Fodinisporobacter ferrooxydans</name>
    <dbReference type="NCBI Taxonomy" id="2901836"/>
    <lineage>
        <taxon>Bacteria</taxon>
        <taxon>Bacillati</taxon>
        <taxon>Bacillota</taxon>
        <taxon>Bacilli</taxon>
        <taxon>Bacillales</taxon>
        <taxon>Alicyclobacillaceae</taxon>
        <taxon>Fodinisporobacter</taxon>
    </lineage>
</organism>
<dbReference type="PANTHER" id="PTHR37313">
    <property type="entry name" value="UPF0749 PROTEIN RV1825"/>
    <property type="match status" value="1"/>
</dbReference>
<name>A0ABY4CMT1_9BACL</name>
<dbReference type="PANTHER" id="PTHR37313:SF2">
    <property type="entry name" value="UPF0749 PROTEIN YLXX"/>
    <property type="match status" value="1"/>
</dbReference>
<accession>A0ABY4CMT1</accession>
<reference evidence="2" key="1">
    <citation type="submission" date="2021-12" db="EMBL/GenBank/DDBJ databases">
        <title>Alicyclobacillaceae gen. nov., sp. nov., isolated from chalcocite enrichment system.</title>
        <authorList>
            <person name="Jiang Z."/>
        </authorList>
    </citation>
    <scope>NUCLEOTIDE SEQUENCE</scope>
    <source>
        <strain evidence="2">MYW30-H2</strain>
    </source>
</reference>
<evidence type="ECO:0000313" key="3">
    <source>
        <dbReference type="Proteomes" id="UP000830167"/>
    </source>
</evidence>
<protein>
    <submittedName>
        <fullName evidence="2">DUF881 domain-containing protein</fullName>
    </submittedName>
</protein>
<evidence type="ECO:0000256" key="1">
    <source>
        <dbReference type="ARBA" id="ARBA00009108"/>
    </source>
</evidence>
<dbReference type="Proteomes" id="UP000830167">
    <property type="component" value="Chromosome"/>
</dbReference>
<proteinExistence type="inferred from homology"/>
<dbReference type="InterPro" id="IPR010273">
    <property type="entry name" value="DUF881"/>
</dbReference>
<dbReference type="EMBL" id="CP089291">
    <property type="protein sequence ID" value="UOF89160.1"/>
    <property type="molecule type" value="Genomic_DNA"/>
</dbReference>
<gene>
    <name evidence="2" type="ORF">LSG31_14700</name>
</gene>
<comment type="similarity">
    <text evidence="1">Belongs to the UPF0749 family.</text>
</comment>
<dbReference type="Pfam" id="PF05949">
    <property type="entry name" value="DUF881"/>
    <property type="match status" value="1"/>
</dbReference>
<sequence length="244" mass="26408">MNVQNRLIVSLTFISVILGTMVALQYRTIHNSPARTFLEQMDGNTKQLQAELNALHQFNSKQEKHLNSLNQQLSQYEKQTAEGSSAMKTIQNELNEAKILSGSIPVHGPGIILTINDSQKAPEKGANIELSLTHDWDVRSVINELFTAGAEAISVNGVRIVSTSGVFCIGPVIKVNDVRLVPPFDIDAIGNPNTLATALNIRGGILDYLRSRGLEITAPKQEQDIHIKAFTAGPVDNGSSGNGS</sequence>
<dbReference type="Gene3D" id="3.30.70.1880">
    <property type="entry name" value="Protein of unknown function DUF881"/>
    <property type="match status" value="1"/>
</dbReference>
<dbReference type="RefSeq" id="WP_347435841.1">
    <property type="nucleotide sequence ID" value="NZ_CP089291.1"/>
</dbReference>
<evidence type="ECO:0000313" key="2">
    <source>
        <dbReference type="EMBL" id="UOF89160.1"/>
    </source>
</evidence>
<keyword evidence="3" id="KW-1185">Reference proteome</keyword>